<keyword evidence="1" id="KW-0175">Coiled coil</keyword>
<evidence type="ECO:0000256" key="2">
    <source>
        <dbReference type="SAM" id="MobiDB-lite"/>
    </source>
</evidence>
<gene>
    <name evidence="3" type="ORF">FFLO_00367</name>
</gene>
<name>A0A8K0JS51_9TREE</name>
<organism evidence="3 4">
    <name type="scientific">Filobasidium floriforme</name>
    <dbReference type="NCBI Taxonomy" id="5210"/>
    <lineage>
        <taxon>Eukaryota</taxon>
        <taxon>Fungi</taxon>
        <taxon>Dikarya</taxon>
        <taxon>Basidiomycota</taxon>
        <taxon>Agaricomycotina</taxon>
        <taxon>Tremellomycetes</taxon>
        <taxon>Filobasidiales</taxon>
        <taxon>Filobasidiaceae</taxon>
        <taxon>Filobasidium</taxon>
    </lineage>
</organism>
<evidence type="ECO:0000256" key="1">
    <source>
        <dbReference type="SAM" id="Coils"/>
    </source>
</evidence>
<dbReference type="EMBL" id="JABELV010000004">
    <property type="protein sequence ID" value="KAG7575377.1"/>
    <property type="molecule type" value="Genomic_DNA"/>
</dbReference>
<feature type="region of interest" description="Disordered" evidence="2">
    <location>
        <begin position="1"/>
        <end position="20"/>
    </location>
</feature>
<feature type="coiled-coil region" evidence="1">
    <location>
        <begin position="29"/>
        <end position="73"/>
    </location>
</feature>
<reference evidence="3" key="1">
    <citation type="submission" date="2020-04" db="EMBL/GenBank/DDBJ databases">
        <title>Analysis of mating type loci in Filobasidium floriforme.</title>
        <authorList>
            <person name="Nowrousian M."/>
        </authorList>
    </citation>
    <scope>NUCLEOTIDE SEQUENCE</scope>
    <source>
        <strain evidence="3">CBS 6242</strain>
    </source>
</reference>
<dbReference type="AlphaFoldDB" id="A0A8K0JS51"/>
<proteinExistence type="predicted"/>
<dbReference type="Proteomes" id="UP000812966">
    <property type="component" value="Unassembled WGS sequence"/>
</dbReference>
<dbReference type="OrthoDB" id="2163284at2759"/>
<comment type="caution">
    <text evidence="3">The sequence shown here is derived from an EMBL/GenBank/DDBJ whole genome shotgun (WGS) entry which is preliminary data.</text>
</comment>
<evidence type="ECO:0000313" key="3">
    <source>
        <dbReference type="EMBL" id="KAG7575377.1"/>
    </source>
</evidence>
<protein>
    <submittedName>
        <fullName evidence="3">Uncharacterized protein</fullName>
    </submittedName>
</protein>
<keyword evidence="4" id="KW-1185">Reference proteome</keyword>
<sequence>MQEEDPGATPWEVPQEKSTEEILQETLKKEAAIQDVIGLQRRLKEIMDEIDRTEKTNDKLEKENEMLHVYENNL</sequence>
<evidence type="ECO:0000313" key="4">
    <source>
        <dbReference type="Proteomes" id="UP000812966"/>
    </source>
</evidence>
<dbReference type="Gene3D" id="1.20.5.170">
    <property type="match status" value="1"/>
</dbReference>
<accession>A0A8K0JS51</accession>